<dbReference type="GO" id="GO:0016757">
    <property type="term" value="F:glycosyltransferase activity"/>
    <property type="evidence" value="ECO:0007669"/>
    <property type="project" value="UniProtKB-KW"/>
</dbReference>
<sequence length="280" mass="31812">MKVLMSLRDKLRYRFIKIYANASKVVLSLHLAFFPSIRKELPVCEPASRPEPSERRIPRIIWQTNYTGSVTLQVYACFRFNRILSMTHEYRFQNDQECDRFVKDFYPEETWRAYKRLQIGAARADFWRMLVLLKYGGIYLDIDANFVESPDNVIDDDAEGVFIVMKNGEITNYFLASAPGNPVLAEVCARIVQNINAGVLPGVFEMTGPVVLDAVIKEWGVKYISYKKICVQGQFTSKKGQYADKPDGVWTIAQKLKPVLAEEAAIDDSAAGGGQPREFG</sequence>
<protein>
    <submittedName>
        <fullName evidence="2">Mannosyltransferase</fullName>
    </submittedName>
</protein>
<dbReference type="SUPFAM" id="SSF53448">
    <property type="entry name" value="Nucleotide-diphospho-sugar transferases"/>
    <property type="match status" value="1"/>
</dbReference>
<dbReference type="RefSeq" id="WP_243067548.1">
    <property type="nucleotide sequence ID" value="NZ_JAIVFK010000009.1"/>
</dbReference>
<dbReference type="Gene3D" id="3.90.550.20">
    <property type="match status" value="1"/>
</dbReference>
<evidence type="ECO:0000313" key="2">
    <source>
        <dbReference type="EMBL" id="MCI4683605.1"/>
    </source>
</evidence>
<keyword evidence="2" id="KW-0328">Glycosyltransferase</keyword>
<dbReference type="InterPro" id="IPR029044">
    <property type="entry name" value="Nucleotide-diphossugar_trans"/>
</dbReference>
<dbReference type="PANTHER" id="PTHR32385">
    <property type="entry name" value="MANNOSYL PHOSPHORYLINOSITOL CERAMIDE SYNTHASE"/>
    <property type="match status" value="1"/>
</dbReference>
<dbReference type="InterPro" id="IPR051706">
    <property type="entry name" value="Glycosyltransferase_domain"/>
</dbReference>
<evidence type="ECO:0000313" key="3">
    <source>
        <dbReference type="Proteomes" id="UP001139104"/>
    </source>
</evidence>
<dbReference type="Proteomes" id="UP001139104">
    <property type="component" value="Unassembled WGS sequence"/>
</dbReference>
<reference evidence="2" key="1">
    <citation type="journal article" date="2022" name="ISME J.">
        <title>Identification of active gaseous-alkane degraders at natural gas seeps.</title>
        <authorList>
            <person name="Farhan Ul Haque M."/>
            <person name="Hernandez M."/>
            <person name="Crombie A.T."/>
            <person name="Murrell J.C."/>
        </authorList>
    </citation>
    <scope>NUCLEOTIDE SEQUENCE</scope>
    <source>
        <strain evidence="2">PC2</strain>
    </source>
</reference>
<name>A0ABS9Z7F6_9HYPH</name>
<keyword evidence="3" id="KW-1185">Reference proteome</keyword>
<dbReference type="EMBL" id="JAIVFP010000001">
    <property type="protein sequence ID" value="MCI4683605.1"/>
    <property type="molecule type" value="Genomic_DNA"/>
</dbReference>
<evidence type="ECO:0000256" key="1">
    <source>
        <dbReference type="ARBA" id="ARBA00022679"/>
    </source>
</evidence>
<dbReference type="Pfam" id="PF04488">
    <property type="entry name" value="Gly_transf_sug"/>
    <property type="match status" value="1"/>
</dbReference>
<comment type="caution">
    <text evidence="2">The sequence shown here is derived from an EMBL/GenBank/DDBJ whole genome shotgun (WGS) entry which is preliminary data.</text>
</comment>
<dbReference type="PANTHER" id="PTHR32385:SF15">
    <property type="entry name" value="INOSITOL PHOSPHOCERAMIDE MANNOSYLTRANSFERASE 1"/>
    <property type="match status" value="1"/>
</dbReference>
<accession>A0ABS9Z7F6</accession>
<proteinExistence type="predicted"/>
<keyword evidence="1" id="KW-0808">Transferase</keyword>
<organism evidence="2 3">
    <name type="scientific">Candidatus Rhodoblastus alkanivorans</name>
    <dbReference type="NCBI Taxonomy" id="2954117"/>
    <lineage>
        <taxon>Bacteria</taxon>
        <taxon>Pseudomonadati</taxon>
        <taxon>Pseudomonadota</taxon>
        <taxon>Alphaproteobacteria</taxon>
        <taxon>Hyphomicrobiales</taxon>
        <taxon>Rhodoblastaceae</taxon>
        <taxon>Rhodoblastus</taxon>
    </lineage>
</organism>
<gene>
    <name evidence="2" type="ORF">K2U94_12645</name>
</gene>
<dbReference type="InterPro" id="IPR007577">
    <property type="entry name" value="GlycoTrfase_DXD_sugar-bd_CS"/>
</dbReference>